<protein>
    <submittedName>
        <fullName evidence="3">Uncharacterized protein</fullName>
    </submittedName>
</protein>
<evidence type="ECO:0000256" key="2">
    <source>
        <dbReference type="SAM" id="MobiDB-lite"/>
    </source>
</evidence>
<feature type="coiled-coil region" evidence="1">
    <location>
        <begin position="92"/>
        <end position="119"/>
    </location>
</feature>
<feature type="region of interest" description="Disordered" evidence="2">
    <location>
        <begin position="31"/>
        <end position="56"/>
    </location>
</feature>
<dbReference type="RefSeq" id="XP_066078858.1">
    <property type="nucleotide sequence ID" value="XM_066222761.1"/>
</dbReference>
<organism evidence="3 4">
    <name type="scientific">Kwoniella dendrophila CBS 6074</name>
    <dbReference type="NCBI Taxonomy" id="1295534"/>
    <lineage>
        <taxon>Eukaryota</taxon>
        <taxon>Fungi</taxon>
        <taxon>Dikarya</taxon>
        <taxon>Basidiomycota</taxon>
        <taxon>Agaricomycotina</taxon>
        <taxon>Tremellomycetes</taxon>
        <taxon>Tremellales</taxon>
        <taxon>Cryptococcaceae</taxon>
        <taxon>Kwoniella</taxon>
    </lineage>
</organism>
<evidence type="ECO:0000313" key="4">
    <source>
        <dbReference type="Proteomes" id="UP001355207"/>
    </source>
</evidence>
<dbReference type="Proteomes" id="UP001355207">
    <property type="component" value="Chromosome 10"/>
</dbReference>
<feature type="compositionally biased region" description="Polar residues" evidence="2">
    <location>
        <begin position="289"/>
        <end position="313"/>
    </location>
</feature>
<dbReference type="GeneID" id="91097719"/>
<feature type="compositionally biased region" description="Basic and acidic residues" evidence="2">
    <location>
        <begin position="31"/>
        <end position="42"/>
    </location>
</feature>
<dbReference type="EMBL" id="CP144107">
    <property type="protein sequence ID" value="WWC92096.1"/>
    <property type="molecule type" value="Genomic_DNA"/>
</dbReference>
<feature type="compositionally biased region" description="Polar residues" evidence="2">
    <location>
        <begin position="47"/>
        <end position="56"/>
    </location>
</feature>
<feature type="region of interest" description="Disordered" evidence="2">
    <location>
        <begin position="288"/>
        <end position="313"/>
    </location>
</feature>
<proteinExistence type="predicted"/>
<accession>A0AAX4K322</accession>
<gene>
    <name evidence="3" type="ORF">L201_007050</name>
</gene>
<dbReference type="AlphaFoldDB" id="A0AAX4K322"/>
<feature type="region of interest" description="Disordered" evidence="2">
    <location>
        <begin position="1"/>
        <end position="20"/>
    </location>
</feature>
<evidence type="ECO:0000256" key="1">
    <source>
        <dbReference type="SAM" id="Coils"/>
    </source>
</evidence>
<keyword evidence="4" id="KW-1185">Reference proteome</keyword>
<reference evidence="3 4" key="1">
    <citation type="submission" date="2024-01" db="EMBL/GenBank/DDBJ databases">
        <title>Comparative genomics of Cryptococcus and Kwoniella reveals pathogenesis evolution and contrasting modes of karyotype evolution via chromosome fusion or intercentromeric recombination.</title>
        <authorList>
            <person name="Coelho M.A."/>
            <person name="David-Palma M."/>
            <person name="Shea T."/>
            <person name="Bowers K."/>
            <person name="McGinley-Smith S."/>
            <person name="Mohammad A.W."/>
            <person name="Gnirke A."/>
            <person name="Yurkov A.M."/>
            <person name="Nowrousian M."/>
            <person name="Sun S."/>
            <person name="Cuomo C.A."/>
            <person name="Heitman J."/>
        </authorList>
    </citation>
    <scope>NUCLEOTIDE SEQUENCE [LARGE SCALE GENOMIC DNA]</scope>
    <source>
        <strain evidence="3 4">CBS 6074</strain>
    </source>
</reference>
<keyword evidence="1" id="KW-0175">Coiled coil</keyword>
<feature type="compositionally biased region" description="Basic and acidic residues" evidence="2">
    <location>
        <begin position="1"/>
        <end position="18"/>
    </location>
</feature>
<sequence length="313" mass="36041">MSFSDHTHGRINPDERTGHFTANTIRLSVKDFDRSDSGDRSNIHGGSPSQHTLSSIYSRSESGDLYEDEPFAYDHYRADTHLEKSHDQSKFHNNLRKAIENLQNAIDSEQEKSNELTVVPGKLSIYLLKKIQSAESNISTKYRMNDFIADHFNHESNQITRKKWLDRRKEIIDKPTIDGLTISLKPTIIMLEKSLNQVDNTSNVIEDKLDLSREYRSETAIDLVEDHIAHEVDSNKIRFLSEFNSKYDEYRQDFLGLSEPNVLLPVTMEKRRRPSLFSRRSRFQRSFSDDSTVTKGSLRSPQSPGSSISAVSW</sequence>
<evidence type="ECO:0000313" key="3">
    <source>
        <dbReference type="EMBL" id="WWC92096.1"/>
    </source>
</evidence>
<name>A0AAX4K322_9TREE</name>